<protein>
    <submittedName>
        <fullName evidence="1">Uncharacterized protein</fullName>
    </submittedName>
</protein>
<dbReference type="AlphaFoldDB" id="A0A8X7BKY2"/>
<name>A0A8X7BKY2_TRICX</name>
<evidence type="ECO:0000313" key="2">
    <source>
        <dbReference type="Proteomes" id="UP000887159"/>
    </source>
</evidence>
<accession>A0A8X7BKY2</accession>
<gene>
    <name evidence="1" type="ORF">TNCV_5044151</name>
</gene>
<proteinExistence type="predicted"/>
<dbReference type="Proteomes" id="UP000887159">
    <property type="component" value="Unassembled WGS sequence"/>
</dbReference>
<comment type="caution">
    <text evidence="1">The sequence shown here is derived from an EMBL/GenBank/DDBJ whole genome shotgun (WGS) entry which is preliminary data.</text>
</comment>
<evidence type="ECO:0000313" key="1">
    <source>
        <dbReference type="EMBL" id="GFY35040.1"/>
    </source>
</evidence>
<keyword evidence="2" id="KW-1185">Reference proteome</keyword>
<dbReference type="EMBL" id="BMAU01021430">
    <property type="protein sequence ID" value="GFY35040.1"/>
    <property type="molecule type" value="Genomic_DNA"/>
</dbReference>
<sequence>MDPLVKTAASCMKSKPGRKHLEVVADRSEKHKSCCSLSVTCYSTRQFWCSFLPAVVMLVTARPALAVLPPRTKMENSALLSKAR</sequence>
<reference evidence="1" key="1">
    <citation type="submission" date="2020-08" db="EMBL/GenBank/DDBJ databases">
        <title>Multicomponent nature underlies the extraordinary mechanical properties of spider dragline silk.</title>
        <authorList>
            <person name="Kono N."/>
            <person name="Nakamura H."/>
            <person name="Mori M."/>
            <person name="Yoshida Y."/>
            <person name="Ohtoshi R."/>
            <person name="Malay A.D."/>
            <person name="Moran D.A.P."/>
            <person name="Tomita M."/>
            <person name="Numata K."/>
            <person name="Arakawa K."/>
        </authorList>
    </citation>
    <scope>NUCLEOTIDE SEQUENCE</scope>
</reference>
<organism evidence="1 2">
    <name type="scientific">Trichonephila clavipes</name>
    <name type="common">Golden silk orbweaver</name>
    <name type="synonym">Nephila clavipes</name>
    <dbReference type="NCBI Taxonomy" id="2585209"/>
    <lineage>
        <taxon>Eukaryota</taxon>
        <taxon>Metazoa</taxon>
        <taxon>Ecdysozoa</taxon>
        <taxon>Arthropoda</taxon>
        <taxon>Chelicerata</taxon>
        <taxon>Arachnida</taxon>
        <taxon>Araneae</taxon>
        <taxon>Araneomorphae</taxon>
        <taxon>Entelegynae</taxon>
        <taxon>Araneoidea</taxon>
        <taxon>Nephilidae</taxon>
        <taxon>Trichonephila</taxon>
    </lineage>
</organism>